<accession>A0A7I7JZV2</accession>
<dbReference type="AlphaFoldDB" id="A0A7I7JZV2"/>
<name>A0A7I7JZV2_9MYCO</name>
<keyword evidence="2" id="KW-1185">Reference proteome</keyword>
<reference evidence="1 2" key="1">
    <citation type="journal article" date="2019" name="Emerg. Microbes Infect.">
        <title>Comprehensive subspecies identification of 175 nontuberculous mycobacteria species based on 7547 genomic profiles.</title>
        <authorList>
            <person name="Matsumoto Y."/>
            <person name="Kinjo T."/>
            <person name="Motooka D."/>
            <person name="Nabeya D."/>
            <person name="Jung N."/>
            <person name="Uechi K."/>
            <person name="Horii T."/>
            <person name="Iida T."/>
            <person name="Fujita J."/>
            <person name="Nakamura S."/>
        </authorList>
    </citation>
    <scope>NUCLEOTIDE SEQUENCE [LARGE SCALE GENOMIC DNA]</scope>
    <source>
        <strain evidence="1 2">JCM 6396</strain>
    </source>
</reference>
<sequence>MRHVGPIGERGEHFAMAVDLTGGIEPQRELTFAARPDDPEMRDSVSFWVFDDRGDLGLPRVGIEAVAESWEAHGLQVNLAFPDGRVFRIRDDGPAVPVTGVDGAPRVLGAGPLSFTCVRELHTWTMAFDGKLVQTSASGLVAGRKNGPLVDVRFEVEATMAAPPWIQGALQPDAASSLRTSITGDLMGGPRYEQLFRATGSLSVGAERHAFTGTGLRIKRQGVRKLDGFWGHCWQSALFPSGRAFGYIAYPPRSDGRPTFNEGYVFDGDGALVPARVVEAPWLRRLQPLGEDVPVVLETASGTVRIDGRTVLSTHDITDPASVPADQLAKMANWTFPALQQAGVRYTWDGETTYGMLERSIPTDQLERP</sequence>
<dbReference type="SUPFAM" id="SSF159245">
    <property type="entry name" value="AttH-like"/>
    <property type="match status" value="1"/>
</dbReference>
<dbReference type="Proteomes" id="UP000467006">
    <property type="component" value="Chromosome"/>
</dbReference>
<dbReference type="EMBL" id="AP022563">
    <property type="protein sequence ID" value="BBX17347.1"/>
    <property type="molecule type" value="Genomic_DNA"/>
</dbReference>
<dbReference type="KEGG" id="mdu:MDUV_22070"/>
<evidence type="ECO:0008006" key="3">
    <source>
        <dbReference type="Google" id="ProtNLM"/>
    </source>
</evidence>
<organism evidence="1 2">
    <name type="scientific">Mycolicibacterium duvalii</name>
    <dbReference type="NCBI Taxonomy" id="39688"/>
    <lineage>
        <taxon>Bacteria</taxon>
        <taxon>Bacillati</taxon>
        <taxon>Actinomycetota</taxon>
        <taxon>Actinomycetes</taxon>
        <taxon>Mycobacteriales</taxon>
        <taxon>Mycobacteriaceae</taxon>
        <taxon>Mycolicibacterium</taxon>
    </lineage>
</organism>
<gene>
    <name evidence="1" type="ORF">MDUV_22070</name>
</gene>
<evidence type="ECO:0000313" key="2">
    <source>
        <dbReference type="Proteomes" id="UP000467006"/>
    </source>
</evidence>
<proteinExistence type="predicted"/>
<protein>
    <recommendedName>
        <fullName evidence="3">6-phosphofructokinase</fullName>
    </recommendedName>
</protein>
<evidence type="ECO:0000313" key="1">
    <source>
        <dbReference type="EMBL" id="BBX17347.1"/>
    </source>
</evidence>